<dbReference type="InterPro" id="IPR011059">
    <property type="entry name" value="Metal-dep_hydrolase_composite"/>
</dbReference>
<dbReference type="MEROPS" id="M38.973"/>
<evidence type="ECO:0000256" key="3">
    <source>
        <dbReference type="ARBA" id="ARBA00036696"/>
    </source>
</evidence>
<keyword evidence="9" id="KW-1185">Reference proteome</keyword>
<dbReference type="GO" id="GO:0005829">
    <property type="term" value="C:cytosol"/>
    <property type="evidence" value="ECO:0007669"/>
    <property type="project" value="TreeGrafter"/>
</dbReference>
<comment type="cofactor">
    <cofactor evidence="1">
        <name>Zn(2+)</name>
        <dbReference type="ChEBI" id="CHEBI:29105"/>
    </cofactor>
</comment>
<dbReference type="Pfam" id="PF01979">
    <property type="entry name" value="Amidohydro_1"/>
    <property type="match status" value="1"/>
</dbReference>
<feature type="region of interest" description="Disordered" evidence="5">
    <location>
        <begin position="377"/>
        <end position="396"/>
    </location>
</feature>
<comment type="similarity">
    <text evidence="2">Belongs to the metallo-dependent hydrolases superfamily. Hydantoinase/dihydropyrimidinase family.</text>
</comment>
<name>W9RZW0_9ROSA</name>
<dbReference type="PANTHER" id="PTHR11647:SF1">
    <property type="entry name" value="COLLAPSIN RESPONSE MEDIATOR PROTEIN"/>
    <property type="match status" value="1"/>
</dbReference>
<dbReference type="Gene3D" id="3.20.20.140">
    <property type="entry name" value="Metal-dependent hydrolases"/>
    <property type="match status" value="2"/>
</dbReference>
<evidence type="ECO:0000313" key="8">
    <source>
        <dbReference type="EMBL" id="EXB80476.1"/>
    </source>
</evidence>
<feature type="signal peptide" evidence="6">
    <location>
        <begin position="1"/>
        <end position="28"/>
    </location>
</feature>
<dbReference type="InterPro" id="IPR032466">
    <property type="entry name" value="Metal_Hydrolase"/>
</dbReference>
<evidence type="ECO:0000256" key="1">
    <source>
        <dbReference type="ARBA" id="ARBA00001947"/>
    </source>
</evidence>
<feature type="domain" description="Amidohydrolase-related" evidence="7">
    <location>
        <begin position="100"/>
        <end position="331"/>
    </location>
</feature>
<proteinExistence type="inferred from homology"/>
<protein>
    <recommendedName>
        <fullName evidence="4">dihydropyrimidinase</fullName>
        <ecNumber evidence="4">3.5.2.2</ecNumber>
    </recommendedName>
</protein>
<dbReference type="SUPFAM" id="SSF51556">
    <property type="entry name" value="Metallo-dependent hydrolases"/>
    <property type="match status" value="1"/>
</dbReference>
<gene>
    <name evidence="8" type="ORF">L484_004383</name>
</gene>
<dbReference type="Gene3D" id="2.30.40.10">
    <property type="entry name" value="Urease, subunit C, domain 1"/>
    <property type="match status" value="1"/>
</dbReference>
<organism evidence="8 9">
    <name type="scientific">Morus notabilis</name>
    <dbReference type="NCBI Taxonomy" id="981085"/>
    <lineage>
        <taxon>Eukaryota</taxon>
        <taxon>Viridiplantae</taxon>
        <taxon>Streptophyta</taxon>
        <taxon>Embryophyta</taxon>
        <taxon>Tracheophyta</taxon>
        <taxon>Spermatophyta</taxon>
        <taxon>Magnoliopsida</taxon>
        <taxon>eudicotyledons</taxon>
        <taxon>Gunneridae</taxon>
        <taxon>Pentapetalae</taxon>
        <taxon>rosids</taxon>
        <taxon>fabids</taxon>
        <taxon>Rosales</taxon>
        <taxon>Moraceae</taxon>
        <taxon>Moreae</taxon>
        <taxon>Morus</taxon>
    </lineage>
</organism>
<dbReference type="AlphaFoldDB" id="W9RZW0"/>
<dbReference type="STRING" id="981085.W9RZW0"/>
<dbReference type="EMBL" id="KE344808">
    <property type="protein sequence ID" value="EXB80476.1"/>
    <property type="molecule type" value="Genomic_DNA"/>
</dbReference>
<dbReference type="GO" id="GO:0004157">
    <property type="term" value="F:dihydropyrimidinase activity"/>
    <property type="evidence" value="ECO:0007669"/>
    <property type="project" value="UniProtKB-EC"/>
</dbReference>
<comment type="catalytic activity">
    <reaction evidence="3">
        <text>5,6-dihydrouracil + H2O = 3-(carbamoylamino)propanoate + H(+)</text>
        <dbReference type="Rhea" id="RHEA:16121"/>
        <dbReference type="ChEBI" id="CHEBI:11892"/>
        <dbReference type="ChEBI" id="CHEBI:15377"/>
        <dbReference type="ChEBI" id="CHEBI:15378"/>
        <dbReference type="ChEBI" id="CHEBI:15901"/>
        <dbReference type="EC" id="3.5.2.2"/>
    </reaction>
</comment>
<dbReference type="InterPro" id="IPR006680">
    <property type="entry name" value="Amidohydro-rel"/>
</dbReference>
<dbReference type="FunFam" id="3.20.20.140:FF:000174">
    <property type="entry name" value="Dihydropyrimidinase-related protein 2"/>
    <property type="match status" value="1"/>
</dbReference>
<evidence type="ECO:0000256" key="5">
    <source>
        <dbReference type="SAM" id="MobiDB-lite"/>
    </source>
</evidence>
<evidence type="ECO:0000256" key="2">
    <source>
        <dbReference type="ARBA" id="ARBA00008829"/>
    </source>
</evidence>
<accession>W9RZW0</accession>
<evidence type="ECO:0000256" key="6">
    <source>
        <dbReference type="SAM" id="SignalP"/>
    </source>
</evidence>
<reference evidence="9" key="1">
    <citation type="submission" date="2013-01" db="EMBL/GenBank/DDBJ databases">
        <title>Draft Genome Sequence of a Mulberry Tree, Morus notabilis C.K. Schneid.</title>
        <authorList>
            <person name="He N."/>
            <person name="Zhao S."/>
        </authorList>
    </citation>
    <scope>NUCLEOTIDE SEQUENCE</scope>
</reference>
<keyword evidence="6" id="KW-0732">Signal</keyword>
<evidence type="ECO:0000259" key="7">
    <source>
        <dbReference type="Pfam" id="PF01979"/>
    </source>
</evidence>
<dbReference type="InterPro" id="IPR050378">
    <property type="entry name" value="Metallo-dep_Hydrolases_sf"/>
</dbReference>
<dbReference type="SUPFAM" id="SSF51338">
    <property type="entry name" value="Composite domain of metallo-dependent hydrolases"/>
    <property type="match status" value="1"/>
</dbReference>
<dbReference type="EC" id="3.5.2.2" evidence="4"/>
<dbReference type="GO" id="GO:0006208">
    <property type="term" value="P:pyrimidine nucleobase catabolic process"/>
    <property type="evidence" value="ECO:0007669"/>
    <property type="project" value="TreeGrafter"/>
</dbReference>
<feature type="chain" id="PRO_5004932867" description="dihydropyrimidinase" evidence="6">
    <location>
        <begin position="29"/>
        <end position="435"/>
    </location>
</feature>
<evidence type="ECO:0000256" key="4">
    <source>
        <dbReference type="ARBA" id="ARBA00039113"/>
    </source>
</evidence>
<sequence>MDSILRSQIFHLPLLVLLFFCLPSISESNQFGDTVFGYGESTCGVSSPSASKILIKGGTVVNAHQQEVADVYVEDGIIVAVKPHVQVGDDVTVLDATGKFVMPGGIDPHTHLAMEFMGTETIDDFFTGQAAALAGGTTMHIDFVIPVNGSLTAGFEAYEKKSRKSCMDYGFHMAITKWDETISKEMEIMVKEKGINSFKFFLAYKGSLMISDELLLEGFKKCKALGALAMVHAENGDAVYEGQQRMIELGITGPEGHALSRPPVLEGEATARAIRLAGFINNPLYVVHVMSIDAMEEIAKARKSGTDHCTFNSTQKALGIDDFRKIPNGVNGIEERMHLVWDTMVESGQISVTDYVRVTSAEWPPVRKVYTRRTKRGLVGDSGPNGMEDKGLGVQTGPSGNMGLAETGEADVGSWLENLSGIRKQGRVRSGLFLA</sequence>
<evidence type="ECO:0000313" key="9">
    <source>
        <dbReference type="Proteomes" id="UP000030645"/>
    </source>
</evidence>
<dbReference type="Proteomes" id="UP000030645">
    <property type="component" value="Unassembled WGS sequence"/>
</dbReference>
<dbReference type="eggNOG" id="KOG2584">
    <property type="taxonomic scope" value="Eukaryota"/>
</dbReference>
<dbReference type="PANTHER" id="PTHR11647">
    <property type="entry name" value="HYDRANTOINASE/DIHYDROPYRIMIDINASE FAMILY MEMBER"/>
    <property type="match status" value="1"/>
</dbReference>